<evidence type="ECO:0000259" key="1">
    <source>
        <dbReference type="PROSITE" id="PS51819"/>
    </source>
</evidence>
<dbReference type="SUPFAM" id="SSF54593">
    <property type="entry name" value="Glyoxalase/Bleomycin resistance protein/Dihydroxybiphenyl dioxygenase"/>
    <property type="match status" value="1"/>
</dbReference>
<dbReference type="GO" id="GO:0016829">
    <property type="term" value="F:lyase activity"/>
    <property type="evidence" value="ECO:0007669"/>
    <property type="project" value="UniProtKB-KW"/>
</dbReference>
<sequence>MFNHTFLGTNDIEKSRKFYSAVMETLGHATAVPLPHGTAFPSAAGSLIVAKPANGEAHTVSNGHTLGFKAADSSVVDAWHAAGLANGGTCEGEPGVRENSPGKQYGAYLRDPDGNKICAFAPNPNA</sequence>
<protein>
    <submittedName>
        <fullName evidence="2">Catechol 2,3-dioxygenase-like lactoylglutathione lyase family enzyme</fullName>
    </submittedName>
</protein>
<dbReference type="Proteomes" id="UP000538566">
    <property type="component" value="Unassembled WGS sequence"/>
</dbReference>
<dbReference type="OrthoDB" id="9807407at2"/>
<dbReference type="PANTHER" id="PTHR35006:SF1">
    <property type="entry name" value="BLL2941 PROTEIN"/>
    <property type="match status" value="1"/>
</dbReference>
<accession>A0A7W7ETN3</accession>
<name>A0A7W7ETN3_9SPHN</name>
<evidence type="ECO:0000313" key="3">
    <source>
        <dbReference type="Proteomes" id="UP000538566"/>
    </source>
</evidence>
<dbReference type="PANTHER" id="PTHR35006">
    <property type="entry name" value="GLYOXALASE FAMILY PROTEIN (AFU_ORTHOLOGUE AFUA_5G14830)"/>
    <property type="match status" value="1"/>
</dbReference>
<dbReference type="InterPro" id="IPR029068">
    <property type="entry name" value="Glyas_Bleomycin-R_OHBP_Dase"/>
</dbReference>
<feature type="domain" description="VOC" evidence="1">
    <location>
        <begin position="1"/>
        <end position="122"/>
    </location>
</feature>
<organism evidence="2 3">
    <name type="scientific">Novosphingobium taihuense</name>
    <dbReference type="NCBI Taxonomy" id="260085"/>
    <lineage>
        <taxon>Bacteria</taxon>
        <taxon>Pseudomonadati</taxon>
        <taxon>Pseudomonadota</taxon>
        <taxon>Alphaproteobacteria</taxon>
        <taxon>Sphingomonadales</taxon>
        <taxon>Sphingomonadaceae</taxon>
        <taxon>Novosphingobium</taxon>
    </lineage>
</organism>
<dbReference type="EMBL" id="JACHOA010000002">
    <property type="protein sequence ID" value="MBB4613066.1"/>
    <property type="molecule type" value="Genomic_DNA"/>
</dbReference>
<dbReference type="InterPro" id="IPR004360">
    <property type="entry name" value="Glyas_Fos-R_dOase_dom"/>
</dbReference>
<gene>
    <name evidence="2" type="ORF">GGR37_001325</name>
</gene>
<dbReference type="Gene3D" id="3.10.180.10">
    <property type="entry name" value="2,3-Dihydroxybiphenyl 1,2-Dioxygenase, domain 1"/>
    <property type="match status" value="1"/>
</dbReference>
<dbReference type="AlphaFoldDB" id="A0A7W7ETN3"/>
<comment type="caution">
    <text evidence="2">The sequence shown here is derived from an EMBL/GenBank/DDBJ whole genome shotgun (WGS) entry which is preliminary data.</text>
</comment>
<dbReference type="PROSITE" id="PS51819">
    <property type="entry name" value="VOC"/>
    <property type="match status" value="1"/>
</dbReference>
<dbReference type="Pfam" id="PF00903">
    <property type="entry name" value="Glyoxalase"/>
    <property type="match status" value="1"/>
</dbReference>
<keyword evidence="3" id="KW-1185">Reference proteome</keyword>
<keyword evidence="2" id="KW-0223">Dioxygenase</keyword>
<dbReference type="RefSeq" id="WP_144905240.1">
    <property type="nucleotide sequence ID" value="NZ_JACHOA010000002.1"/>
</dbReference>
<reference evidence="2 3" key="1">
    <citation type="submission" date="2020-08" db="EMBL/GenBank/DDBJ databases">
        <title>Genomic Encyclopedia of Type Strains, Phase IV (KMG-IV): sequencing the most valuable type-strain genomes for metagenomic binning, comparative biology and taxonomic classification.</title>
        <authorList>
            <person name="Goeker M."/>
        </authorList>
    </citation>
    <scope>NUCLEOTIDE SEQUENCE [LARGE SCALE GENOMIC DNA]</scope>
    <source>
        <strain evidence="2 3">DSM 17507</strain>
    </source>
</reference>
<evidence type="ECO:0000313" key="2">
    <source>
        <dbReference type="EMBL" id="MBB4613066.1"/>
    </source>
</evidence>
<dbReference type="GO" id="GO:0051213">
    <property type="term" value="F:dioxygenase activity"/>
    <property type="evidence" value="ECO:0007669"/>
    <property type="project" value="UniProtKB-KW"/>
</dbReference>
<dbReference type="InterPro" id="IPR037523">
    <property type="entry name" value="VOC_core"/>
</dbReference>
<keyword evidence="2" id="KW-0456">Lyase</keyword>
<proteinExistence type="predicted"/>
<dbReference type="CDD" id="cd07262">
    <property type="entry name" value="VOC_like"/>
    <property type="match status" value="1"/>
</dbReference>
<keyword evidence="2" id="KW-0560">Oxidoreductase</keyword>